<evidence type="ECO:0000259" key="10">
    <source>
        <dbReference type="PROSITE" id="PS50089"/>
    </source>
</evidence>
<evidence type="ECO:0000256" key="4">
    <source>
        <dbReference type="ARBA" id="ARBA00022771"/>
    </source>
</evidence>
<dbReference type="Gramene" id="KMS98243">
    <property type="protein sequence ID" value="KMS98243"/>
    <property type="gene ID" value="BVRB_4g094440"/>
</dbReference>
<keyword evidence="12" id="KW-1185">Reference proteome</keyword>
<feature type="domain" description="RING-type" evidence="10">
    <location>
        <begin position="79"/>
        <end position="119"/>
    </location>
</feature>
<evidence type="ECO:0000256" key="1">
    <source>
        <dbReference type="ARBA" id="ARBA00000900"/>
    </source>
</evidence>
<protein>
    <recommendedName>
        <fullName evidence="2">RING-type E3 ubiquitin transferase</fullName>
        <ecNumber evidence="2">2.3.2.27</ecNumber>
    </recommendedName>
</protein>
<dbReference type="InterPro" id="IPR053238">
    <property type="entry name" value="RING-H2_zinc_finger"/>
</dbReference>
<evidence type="ECO:0000256" key="5">
    <source>
        <dbReference type="ARBA" id="ARBA00022786"/>
    </source>
</evidence>
<sequence>MKALALALVIVEIILCVLIIYLGCVYIRRKQCCERQASANDPHNAGSSGPGCSPKHILVFVSFSAAKASLGKTIMSLTCADCLKVFQEADETLRLMPTCGHVFHPTCLMDPCSPLCPHCIARPSLDGPDAKPEEGKGDQEVLEIKVVKNYMIKLSEEETRKIIPHAKFVLPTGKLCSPAQFLS</sequence>
<keyword evidence="9" id="KW-0812">Transmembrane</keyword>
<evidence type="ECO:0000256" key="7">
    <source>
        <dbReference type="ARBA" id="ARBA00024209"/>
    </source>
</evidence>
<keyword evidence="5" id="KW-0833">Ubl conjugation pathway</keyword>
<keyword evidence="9" id="KW-0472">Membrane</keyword>
<evidence type="ECO:0000313" key="11">
    <source>
        <dbReference type="EMBL" id="KMS98243.1"/>
    </source>
</evidence>
<evidence type="ECO:0000313" key="12">
    <source>
        <dbReference type="Proteomes" id="UP000035740"/>
    </source>
</evidence>
<evidence type="ECO:0000256" key="3">
    <source>
        <dbReference type="ARBA" id="ARBA00022723"/>
    </source>
</evidence>
<dbReference type="EC" id="2.3.2.27" evidence="2"/>
<organism evidence="11 12">
    <name type="scientific">Beta vulgaris subsp. vulgaris</name>
    <name type="common">Beet</name>
    <dbReference type="NCBI Taxonomy" id="3555"/>
    <lineage>
        <taxon>Eukaryota</taxon>
        <taxon>Viridiplantae</taxon>
        <taxon>Streptophyta</taxon>
        <taxon>Embryophyta</taxon>
        <taxon>Tracheophyta</taxon>
        <taxon>Spermatophyta</taxon>
        <taxon>Magnoliopsida</taxon>
        <taxon>eudicotyledons</taxon>
        <taxon>Gunneridae</taxon>
        <taxon>Pentapetalae</taxon>
        <taxon>Caryophyllales</taxon>
        <taxon>Chenopodiaceae</taxon>
        <taxon>Betoideae</taxon>
        <taxon>Beta</taxon>
    </lineage>
</organism>
<dbReference type="EMBL" id="KQ090262">
    <property type="protein sequence ID" value="KMS98243.1"/>
    <property type="molecule type" value="Genomic_DNA"/>
</dbReference>
<dbReference type="GO" id="GO:0061630">
    <property type="term" value="F:ubiquitin protein ligase activity"/>
    <property type="evidence" value="ECO:0007669"/>
    <property type="project" value="UniProtKB-EC"/>
</dbReference>
<evidence type="ECO:0000256" key="6">
    <source>
        <dbReference type="ARBA" id="ARBA00022833"/>
    </source>
</evidence>
<dbReference type="PANTHER" id="PTHR14155">
    <property type="entry name" value="RING FINGER DOMAIN-CONTAINING"/>
    <property type="match status" value="1"/>
</dbReference>
<keyword evidence="3" id="KW-0479">Metal-binding</keyword>
<dbReference type="InterPro" id="IPR001841">
    <property type="entry name" value="Znf_RING"/>
</dbReference>
<name>A0A0J8BDT4_BETVV</name>
<dbReference type="GO" id="GO:0008270">
    <property type="term" value="F:zinc ion binding"/>
    <property type="evidence" value="ECO:0007669"/>
    <property type="project" value="UniProtKB-KW"/>
</dbReference>
<dbReference type="Gene3D" id="3.30.40.10">
    <property type="entry name" value="Zinc/RING finger domain, C3HC4 (zinc finger)"/>
    <property type="match status" value="1"/>
</dbReference>
<keyword evidence="4 8" id="KW-0863">Zinc-finger</keyword>
<dbReference type="AlphaFoldDB" id="A0A0J8BDT4"/>
<gene>
    <name evidence="11" type="ORF">BVRB_4g094440</name>
</gene>
<proteinExistence type="inferred from homology"/>
<dbReference type="InterPro" id="IPR013083">
    <property type="entry name" value="Znf_RING/FYVE/PHD"/>
</dbReference>
<dbReference type="OMA" id="REQCKRR"/>
<dbReference type="SUPFAM" id="SSF57850">
    <property type="entry name" value="RING/U-box"/>
    <property type="match status" value="1"/>
</dbReference>
<evidence type="ECO:0000256" key="9">
    <source>
        <dbReference type="SAM" id="Phobius"/>
    </source>
</evidence>
<comment type="similarity">
    <text evidence="7">Belongs to the RING-type zinc finger family. ATL subfamily.</text>
</comment>
<dbReference type="PROSITE" id="PS50089">
    <property type="entry name" value="ZF_RING_2"/>
    <property type="match status" value="1"/>
</dbReference>
<dbReference type="PANTHER" id="PTHR14155:SF627">
    <property type="entry name" value="OS06G0192800 PROTEIN"/>
    <property type="match status" value="1"/>
</dbReference>
<evidence type="ECO:0000256" key="8">
    <source>
        <dbReference type="PROSITE-ProRule" id="PRU00175"/>
    </source>
</evidence>
<dbReference type="OrthoDB" id="10405431at2759"/>
<keyword evidence="9" id="KW-1133">Transmembrane helix</keyword>
<comment type="catalytic activity">
    <reaction evidence="1">
        <text>S-ubiquitinyl-[E2 ubiquitin-conjugating enzyme]-L-cysteine + [acceptor protein]-L-lysine = [E2 ubiquitin-conjugating enzyme]-L-cysteine + N(6)-ubiquitinyl-[acceptor protein]-L-lysine.</text>
        <dbReference type="EC" id="2.3.2.27"/>
    </reaction>
</comment>
<reference evidence="11 12" key="1">
    <citation type="journal article" date="2014" name="Nature">
        <title>The genome of the recently domesticated crop plant sugar beet (Beta vulgaris).</title>
        <authorList>
            <person name="Dohm J.C."/>
            <person name="Minoche A.E."/>
            <person name="Holtgrawe D."/>
            <person name="Capella-Gutierrez S."/>
            <person name="Zakrzewski F."/>
            <person name="Tafer H."/>
            <person name="Rupp O."/>
            <person name="Sorensen T.R."/>
            <person name="Stracke R."/>
            <person name="Reinhardt R."/>
            <person name="Goesmann A."/>
            <person name="Kraft T."/>
            <person name="Schulz B."/>
            <person name="Stadler P.F."/>
            <person name="Schmidt T."/>
            <person name="Gabaldon T."/>
            <person name="Lehrach H."/>
            <person name="Weisshaar B."/>
            <person name="Himmelbauer H."/>
        </authorList>
    </citation>
    <scope>NUCLEOTIDE SEQUENCE [LARGE SCALE GENOMIC DNA]</scope>
    <source>
        <tissue evidence="11">Taproot</tissue>
    </source>
</reference>
<accession>A0A0J8BDT4</accession>
<keyword evidence="6" id="KW-0862">Zinc</keyword>
<dbReference type="Proteomes" id="UP000035740">
    <property type="component" value="Unassembled WGS sequence"/>
</dbReference>
<evidence type="ECO:0000256" key="2">
    <source>
        <dbReference type="ARBA" id="ARBA00012483"/>
    </source>
</evidence>
<feature type="transmembrane region" description="Helical" evidence="9">
    <location>
        <begin position="6"/>
        <end position="27"/>
    </location>
</feature>